<protein>
    <submittedName>
        <fullName evidence="1">Uncharacterized protein</fullName>
    </submittedName>
</protein>
<accession>A0ABQ8A2R6</accession>
<organism evidence="1 2">
    <name type="scientific">Brassica napus</name>
    <name type="common">Rape</name>
    <dbReference type="NCBI Taxonomy" id="3708"/>
    <lineage>
        <taxon>Eukaryota</taxon>
        <taxon>Viridiplantae</taxon>
        <taxon>Streptophyta</taxon>
        <taxon>Embryophyta</taxon>
        <taxon>Tracheophyta</taxon>
        <taxon>Spermatophyta</taxon>
        <taxon>Magnoliopsida</taxon>
        <taxon>eudicotyledons</taxon>
        <taxon>Gunneridae</taxon>
        <taxon>Pentapetalae</taxon>
        <taxon>rosids</taxon>
        <taxon>malvids</taxon>
        <taxon>Brassicales</taxon>
        <taxon>Brassicaceae</taxon>
        <taxon>Brassiceae</taxon>
        <taxon>Brassica</taxon>
    </lineage>
</organism>
<dbReference type="Proteomes" id="UP000824890">
    <property type="component" value="Unassembled WGS sequence"/>
</dbReference>
<sequence length="31" mass="2961">MGEKDGTQMAAVSLVNLSSAASPLSAAASPV</sequence>
<proteinExistence type="predicted"/>
<name>A0ABQ8A2R6_BRANA</name>
<evidence type="ECO:0000313" key="2">
    <source>
        <dbReference type="Proteomes" id="UP000824890"/>
    </source>
</evidence>
<gene>
    <name evidence="1" type="ORF">HID58_062619</name>
</gene>
<dbReference type="EMBL" id="JAGKQM010000014">
    <property type="protein sequence ID" value="KAH0886523.1"/>
    <property type="molecule type" value="Genomic_DNA"/>
</dbReference>
<reference evidence="1 2" key="1">
    <citation type="submission" date="2021-05" db="EMBL/GenBank/DDBJ databases">
        <title>Genome Assembly of Synthetic Allotetraploid Brassica napus Reveals Homoeologous Exchanges between Subgenomes.</title>
        <authorList>
            <person name="Davis J.T."/>
        </authorList>
    </citation>
    <scope>NUCLEOTIDE SEQUENCE [LARGE SCALE GENOMIC DNA]</scope>
    <source>
        <strain evidence="2">cv. Da-Ae</strain>
        <tissue evidence="1">Seedling</tissue>
    </source>
</reference>
<evidence type="ECO:0000313" key="1">
    <source>
        <dbReference type="EMBL" id="KAH0886523.1"/>
    </source>
</evidence>
<comment type="caution">
    <text evidence="1">The sequence shown here is derived from an EMBL/GenBank/DDBJ whole genome shotgun (WGS) entry which is preliminary data.</text>
</comment>
<keyword evidence="2" id="KW-1185">Reference proteome</keyword>